<dbReference type="AlphaFoldDB" id="A0A060HIH8"/>
<gene>
    <name evidence="1" type="ORF">NVIE_0920</name>
</gene>
<evidence type="ECO:0000313" key="2">
    <source>
        <dbReference type="Proteomes" id="UP000027093"/>
    </source>
</evidence>
<organism evidence="1 2">
    <name type="scientific">Nitrososphaera viennensis EN76</name>
    <dbReference type="NCBI Taxonomy" id="926571"/>
    <lineage>
        <taxon>Archaea</taxon>
        <taxon>Nitrososphaerota</taxon>
        <taxon>Nitrososphaeria</taxon>
        <taxon>Nitrososphaerales</taxon>
        <taxon>Nitrososphaeraceae</taxon>
        <taxon>Nitrososphaera</taxon>
    </lineage>
</organism>
<name>A0A060HIH8_9ARCH</name>
<reference evidence="1 2" key="1">
    <citation type="journal article" date="2014" name="Int. J. Syst. Evol. Microbiol.">
        <title>Nitrososphaera viennensis gen. nov., sp. nov., an aerobic and mesophilic, ammonia-oxidizing archaeon from soil and a member of the archaeal phylum Thaumarchaeota.</title>
        <authorList>
            <person name="Stieglmeier M."/>
            <person name="Klingl A."/>
            <person name="Alves R.J."/>
            <person name="Rittmann S.K."/>
            <person name="Melcher M."/>
            <person name="Leisch N."/>
            <person name="Schleper C."/>
        </authorList>
    </citation>
    <scope>NUCLEOTIDE SEQUENCE [LARGE SCALE GENOMIC DNA]</scope>
    <source>
        <strain evidence="1">EN76</strain>
    </source>
</reference>
<dbReference type="HOGENOM" id="CLU_3113198_0_0_2"/>
<sequence length="50" mass="5981">MIILLASPPAQQRYIRIKNNWQTVWFYSNLLRNSVNSRARDKAEERQCNS</sequence>
<protein>
    <submittedName>
        <fullName evidence="1">Uncharacterized protein</fullName>
    </submittedName>
</protein>
<evidence type="ECO:0000313" key="1">
    <source>
        <dbReference type="EMBL" id="AIC15120.1"/>
    </source>
</evidence>
<proteinExistence type="predicted"/>
<accession>A0A060HIH8</accession>
<dbReference type="EMBL" id="CP007536">
    <property type="protein sequence ID" value="AIC15120.1"/>
    <property type="molecule type" value="Genomic_DNA"/>
</dbReference>
<dbReference type="Proteomes" id="UP000027093">
    <property type="component" value="Chromosome"/>
</dbReference>
<keyword evidence="2" id="KW-1185">Reference proteome</keyword>
<dbReference type="KEGG" id="nvn:NVIE_0920"/>